<evidence type="ECO:0000313" key="2">
    <source>
        <dbReference type="EnsemblMetazoa" id="AFUN008535-PA"/>
    </source>
</evidence>
<dbReference type="InterPro" id="IPR010512">
    <property type="entry name" value="DUF1091"/>
</dbReference>
<sequence>MNILSGKQQCSTFICFVVIVFFSILLSFGATQLNRRLGNSTTSHILRITKLQCIEAPYKLTHLNYCYMVQFQNGTVGLNTSVDIPKVLHYFEVTAKVYYKYKTYRPFMIDWTVEVCQAGRIGKYNPSTAVVMKIIEQSVPDFYYPCPHGNRTYATFWMFEPSYIPSTLPSGDYRLDVYFRDSTRSILYAIQMFCSMRKQGLIGIKLQLQGSYYKAMNILSRRQQSATFIVGVVIVFLSILLSFAVPQLNRKIVNNSSSPGLRVTKMQCIETPYKRSHLYYCEMVHLPNDTIGLNVSVNVPMVLHYFEISVKLYYKYTTYRPFMIDWSVELCQALRRRKFNPSTALVMRIIAESIPEFNYPCPHGFITNVVKSNITHSLRITKIQCIETPYKISYLNHCKMEYLPNGIVALNVSLLVPMVLNYVETTVKLFYKYTTYRPFMIYWNIELCQAYRMGRFNPSAILVLKVIEETIPQYYYPCPHGNRTYKAVWLFDPKYIPETLPSGNYRLDIFLRDTTNTILFAFEMFGAIRKQGVVNYFTVGIKAFYKYTTYRPFMIDWSMEYCHAARSRNYNPSTAFIMKIIEETIPEYSYPCPHGNRTYNVVWTFESRYIPEALPSGNYRLDVDIKNSAEEILFAGQLYAAVRRQGIIG</sequence>
<organism evidence="2">
    <name type="scientific">Anopheles funestus</name>
    <name type="common">African malaria mosquito</name>
    <dbReference type="NCBI Taxonomy" id="62324"/>
    <lineage>
        <taxon>Eukaryota</taxon>
        <taxon>Metazoa</taxon>
        <taxon>Ecdysozoa</taxon>
        <taxon>Arthropoda</taxon>
        <taxon>Hexapoda</taxon>
        <taxon>Insecta</taxon>
        <taxon>Pterygota</taxon>
        <taxon>Neoptera</taxon>
        <taxon>Endopterygota</taxon>
        <taxon>Diptera</taxon>
        <taxon>Nematocera</taxon>
        <taxon>Culicoidea</taxon>
        <taxon>Culicidae</taxon>
        <taxon>Anophelinae</taxon>
        <taxon>Anopheles</taxon>
    </lineage>
</organism>
<proteinExistence type="predicted"/>
<keyword evidence="1" id="KW-0812">Transmembrane</keyword>
<dbReference type="EnsemblMetazoa" id="AFUN008535-RA">
    <property type="protein sequence ID" value="AFUN008535-PA"/>
    <property type="gene ID" value="AFUN008535"/>
</dbReference>
<name>A0A182RQJ3_ANOFN</name>
<protein>
    <submittedName>
        <fullName evidence="2">Uncharacterized protein</fullName>
    </submittedName>
</protein>
<dbReference type="Pfam" id="PF06477">
    <property type="entry name" value="DUF1091"/>
    <property type="match status" value="3"/>
</dbReference>
<accession>A0A182RQJ3</accession>
<dbReference type="PANTHER" id="PTHR20898:SF0">
    <property type="entry name" value="DAEDALUS ON 3-RELATED"/>
    <property type="match status" value="1"/>
</dbReference>
<feature type="transmembrane region" description="Helical" evidence="1">
    <location>
        <begin position="12"/>
        <end position="30"/>
    </location>
</feature>
<dbReference type="PANTHER" id="PTHR20898">
    <property type="entry name" value="DAEDALUS ON 3-RELATED-RELATED"/>
    <property type="match status" value="1"/>
</dbReference>
<evidence type="ECO:0000256" key="1">
    <source>
        <dbReference type="SAM" id="Phobius"/>
    </source>
</evidence>
<dbReference type="VEuPathDB" id="VectorBase:AFUN008535"/>
<dbReference type="AlphaFoldDB" id="A0A182RQJ3"/>
<keyword evidence="1" id="KW-1133">Transmembrane helix</keyword>
<keyword evidence="1" id="KW-0472">Membrane</keyword>
<feature type="transmembrane region" description="Helical" evidence="1">
    <location>
        <begin position="226"/>
        <end position="245"/>
    </location>
</feature>
<reference evidence="2" key="1">
    <citation type="submission" date="2020-05" db="UniProtKB">
        <authorList>
            <consortium name="EnsemblMetazoa"/>
        </authorList>
    </citation>
    <scope>IDENTIFICATION</scope>
    <source>
        <strain evidence="2">FUMOZ</strain>
    </source>
</reference>